<evidence type="ECO:0000313" key="8">
    <source>
        <dbReference type="Proteomes" id="UP000268469"/>
    </source>
</evidence>
<evidence type="ECO:0000256" key="4">
    <source>
        <dbReference type="ARBA" id="ARBA00023004"/>
    </source>
</evidence>
<accession>A0A660SLF1</accession>
<evidence type="ECO:0000256" key="5">
    <source>
        <dbReference type="ARBA" id="ARBA00023027"/>
    </source>
</evidence>
<comment type="caution">
    <text evidence="7">The sequence shown here is derived from an EMBL/GenBank/DDBJ whole genome shotgun (WGS) entry which is preliminary data.</text>
</comment>
<name>A0A660SLF1_UNCW3</name>
<comment type="catalytic activity">
    <reaction evidence="6">
        <text>hydrogen sulfide + glycine + NAD(+) = ADP-5-ethyl-4-methylthiazole-2-carboxylate + nicotinamide + 3 H2O + H(+)</text>
        <dbReference type="Rhea" id="RHEA:55704"/>
        <dbReference type="ChEBI" id="CHEBI:15377"/>
        <dbReference type="ChEBI" id="CHEBI:15378"/>
        <dbReference type="ChEBI" id="CHEBI:17154"/>
        <dbReference type="ChEBI" id="CHEBI:29919"/>
        <dbReference type="ChEBI" id="CHEBI:57305"/>
        <dbReference type="ChEBI" id="CHEBI:57540"/>
        <dbReference type="ChEBI" id="CHEBI:139151"/>
        <dbReference type="EC" id="2.4.2.59"/>
    </reaction>
</comment>
<keyword evidence="2 6" id="KW-0479">Metal-binding</keyword>
<feature type="binding site" evidence="6">
    <location>
        <begin position="152"/>
        <end position="154"/>
    </location>
    <ligand>
        <name>NAD(+)</name>
        <dbReference type="ChEBI" id="CHEBI:57540"/>
        <note>ligand shared between two adjacent protomers</note>
    </ligand>
</feature>
<dbReference type="GO" id="GO:0005506">
    <property type="term" value="F:iron ion binding"/>
    <property type="evidence" value="ECO:0007669"/>
    <property type="project" value="UniProtKB-UniRule"/>
</dbReference>
<dbReference type="UniPathway" id="UPA00060"/>
<gene>
    <name evidence="6" type="primary">thi4</name>
    <name evidence="7" type="ORF">DRP53_03285</name>
</gene>
<evidence type="ECO:0000256" key="1">
    <source>
        <dbReference type="ARBA" id="ARBA00022679"/>
    </source>
</evidence>
<feature type="binding site" description="in other chain" evidence="6">
    <location>
        <position position="217"/>
    </location>
    <ligand>
        <name>NAD(+)</name>
        <dbReference type="ChEBI" id="CHEBI:57540"/>
        <note>ligand shared between two adjacent protomers</note>
    </ligand>
</feature>
<dbReference type="GO" id="GO:0009228">
    <property type="term" value="P:thiamine biosynthetic process"/>
    <property type="evidence" value="ECO:0007669"/>
    <property type="project" value="UniProtKB-KW"/>
</dbReference>
<dbReference type="GO" id="GO:0016853">
    <property type="term" value="F:isomerase activity"/>
    <property type="evidence" value="ECO:0007669"/>
    <property type="project" value="UniProtKB-KW"/>
</dbReference>
<comment type="caution">
    <text evidence="6">Lacks conserved residue(s) required for the propagation of feature annotation.</text>
</comment>
<protein>
    <recommendedName>
        <fullName evidence="6">Thiamine thiazole synthase</fullName>
        <ecNumber evidence="6">2.4.2.59</ecNumber>
    </recommendedName>
</protein>
<evidence type="ECO:0000313" key="7">
    <source>
        <dbReference type="EMBL" id="RKX70936.1"/>
    </source>
</evidence>
<dbReference type="InterPro" id="IPR002922">
    <property type="entry name" value="Thi4_fam"/>
</dbReference>
<feature type="binding site" evidence="6">
    <location>
        <position position="227"/>
    </location>
    <ligand>
        <name>glycine</name>
        <dbReference type="ChEBI" id="CHEBI:57305"/>
    </ligand>
</feature>
<keyword evidence="7" id="KW-0413">Isomerase</keyword>
<dbReference type="PRINTS" id="PR00420">
    <property type="entry name" value="RNGMNOXGNASE"/>
</dbReference>
<reference evidence="7 8" key="1">
    <citation type="submission" date="2018-06" db="EMBL/GenBank/DDBJ databases">
        <title>Extensive metabolic versatility and redundancy in microbially diverse, dynamic hydrothermal sediments.</title>
        <authorList>
            <person name="Dombrowski N."/>
            <person name="Teske A."/>
            <person name="Baker B.J."/>
        </authorList>
    </citation>
    <scope>NUCLEOTIDE SEQUENCE [LARGE SCALE GENOMIC DNA]</scope>
    <source>
        <strain evidence="7">B36_G15</strain>
    </source>
</reference>
<feature type="binding site" description="in other chain" evidence="6">
    <location>
        <position position="35"/>
    </location>
    <ligand>
        <name>NAD(+)</name>
        <dbReference type="ChEBI" id="CHEBI:57540"/>
        <note>ligand shared between two adjacent protomers</note>
    </ligand>
</feature>
<comment type="function">
    <text evidence="6">Involved in the biosynthesis of the thiazole moiety of thiamine. Catalyzes the conversion of NAD and glycine to adenosine diphosphate 5-(2-hydroxyethyl)-4-methylthiazole-2-carboxylate (ADT), an adenylated thiazole intermediate, using free sulfide as a source of sulfur.</text>
</comment>
<evidence type="ECO:0000256" key="2">
    <source>
        <dbReference type="ARBA" id="ARBA00022723"/>
    </source>
</evidence>
<comment type="subunit">
    <text evidence="6">Homooctamer; tetramer of dimers.</text>
</comment>
<keyword evidence="5 6" id="KW-0520">NAD</keyword>
<dbReference type="GO" id="GO:0052837">
    <property type="term" value="P:thiazole biosynthetic process"/>
    <property type="evidence" value="ECO:0007669"/>
    <property type="project" value="UniProtKB-UniRule"/>
</dbReference>
<feature type="binding site" evidence="6">
    <location>
        <position position="154"/>
    </location>
    <ligand>
        <name>Fe cation</name>
        <dbReference type="ChEBI" id="CHEBI:24875"/>
        <note>ligand shared between two adjacent protomers</note>
    </ligand>
</feature>
<keyword evidence="1 6" id="KW-0808">Transferase</keyword>
<feature type="binding site" description="in other chain" evidence="6">
    <location>
        <position position="126"/>
    </location>
    <ligand>
        <name>NAD(+)</name>
        <dbReference type="ChEBI" id="CHEBI:57540"/>
        <note>ligand shared between two adjacent protomers</note>
    </ligand>
</feature>
<feature type="binding site" description="in other chain" evidence="6">
    <location>
        <position position="62"/>
    </location>
    <ligand>
        <name>NAD(+)</name>
        <dbReference type="ChEBI" id="CHEBI:57540"/>
        <note>ligand shared between two adjacent protomers</note>
    </ligand>
</feature>
<organism evidence="7 8">
    <name type="scientific">candidate division WOR-3 bacterium</name>
    <dbReference type="NCBI Taxonomy" id="2052148"/>
    <lineage>
        <taxon>Bacteria</taxon>
        <taxon>Bacteria division WOR-3</taxon>
    </lineage>
</organism>
<sequence>MIEEKIITRAIVTEYLQRLERVVSSDVVIAGAGPSGLVAAYFLARKGLKVTLFERELKLGGGMPGGGMMFNQIVVQKEAKELLDHFQIRSREFREGYYLASALEATAAITLRAIQAGAEIFNNITVEDLKVIEDKVCGVVINWTPVERAGLHIDPLTIDARFVIDATGHPAEVVRKLESKTNQKILKGEGPMWAEVGERLIVENTREVYPNLYVCGMAVNAVFGGPRMGPIFGGMLLSGKKVADLIITKIW</sequence>
<dbReference type="InterPro" id="IPR022828">
    <property type="entry name" value="Thi4_prok"/>
</dbReference>
<dbReference type="Proteomes" id="UP000268469">
    <property type="component" value="Unassembled WGS sequence"/>
</dbReference>
<dbReference type="PANTHER" id="PTHR43422">
    <property type="entry name" value="THIAMINE THIAZOLE SYNTHASE"/>
    <property type="match status" value="1"/>
</dbReference>
<dbReference type="EC" id="2.4.2.59" evidence="6"/>
<evidence type="ECO:0000256" key="6">
    <source>
        <dbReference type="HAMAP-Rule" id="MF_00304"/>
    </source>
</evidence>
<dbReference type="InterPro" id="IPR036188">
    <property type="entry name" value="FAD/NAD-bd_sf"/>
</dbReference>
<proteinExistence type="inferred from homology"/>
<evidence type="ECO:0000256" key="3">
    <source>
        <dbReference type="ARBA" id="ARBA00022977"/>
    </source>
</evidence>
<dbReference type="Pfam" id="PF01946">
    <property type="entry name" value="Thi4"/>
    <property type="match status" value="1"/>
</dbReference>
<dbReference type="PANTHER" id="PTHR43422:SF3">
    <property type="entry name" value="THIAMINE THIAZOLE SYNTHASE"/>
    <property type="match status" value="1"/>
</dbReference>
<comment type="pathway">
    <text evidence="6">Cofactor biosynthesis; thiamine diphosphate biosynthesis.</text>
</comment>
<keyword evidence="4 6" id="KW-0408">Iron</keyword>
<dbReference type="NCBIfam" id="TIGR00292">
    <property type="entry name" value="sulfide-dependent adenosine diphosphate thiazole synthase"/>
    <property type="match status" value="1"/>
</dbReference>
<dbReference type="AlphaFoldDB" id="A0A660SLF1"/>
<comment type="cofactor">
    <cofactor evidence="6">
        <name>Fe(2+)</name>
        <dbReference type="ChEBI" id="CHEBI:29033"/>
    </cofactor>
</comment>
<feature type="binding site" description="in other chain" evidence="6">
    <location>
        <begin position="54"/>
        <end position="55"/>
    </location>
    <ligand>
        <name>NAD(+)</name>
        <dbReference type="ChEBI" id="CHEBI:57540"/>
        <note>ligand shared between two adjacent protomers</note>
    </ligand>
</feature>
<feature type="binding site" description="in other chain" evidence="6">
    <location>
        <position position="169"/>
    </location>
    <ligand>
        <name>Fe cation</name>
        <dbReference type="ChEBI" id="CHEBI:24875"/>
        <note>ligand shared between two adjacent protomers</note>
    </ligand>
</feature>
<dbReference type="GO" id="GO:0009229">
    <property type="term" value="P:thiamine diphosphate biosynthetic process"/>
    <property type="evidence" value="ECO:0007669"/>
    <property type="project" value="UniProtKB-UniRule"/>
</dbReference>
<dbReference type="GO" id="GO:0016763">
    <property type="term" value="F:pentosyltransferase activity"/>
    <property type="evidence" value="ECO:0007669"/>
    <property type="project" value="UniProtKB-UniRule"/>
</dbReference>
<keyword evidence="3 6" id="KW-0784">Thiamine biosynthesis</keyword>
<dbReference type="HAMAP" id="MF_00304">
    <property type="entry name" value="Thi4"/>
    <property type="match status" value="1"/>
</dbReference>
<dbReference type="Gene3D" id="3.50.50.60">
    <property type="entry name" value="FAD/NAD(P)-binding domain"/>
    <property type="match status" value="1"/>
</dbReference>
<dbReference type="SUPFAM" id="SSF51905">
    <property type="entry name" value="FAD/NAD(P)-binding domain"/>
    <property type="match status" value="1"/>
</dbReference>
<dbReference type="EMBL" id="QNBE01000022">
    <property type="protein sequence ID" value="RKX70936.1"/>
    <property type="molecule type" value="Genomic_DNA"/>
</dbReference>
<comment type="similarity">
    <text evidence="6">Belongs to the THI4 family.</text>
</comment>